<dbReference type="FunFam" id="3.80.10.10:FF:000383">
    <property type="entry name" value="Leucine-rich repeat receptor protein kinase EMS1"/>
    <property type="match status" value="1"/>
</dbReference>
<dbReference type="PROSITE" id="PS50011">
    <property type="entry name" value="PROTEIN_KINASE_DOM"/>
    <property type="match status" value="1"/>
</dbReference>
<name>A0AAE0EKA5_9ROSI</name>
<evidence type="ECO:0000256" key="1">
    <source>
        <dbReference type="ARBA" id="ARBA00004167"/>
    </source>
</evidence>
<evidence type="ECO:0000259" key="13">
    <source>
        <dbReference type="PROSITE" id="PS50011"/>
    </source>
</evidence>
<comment type="subcellular location">
    <subcellularLocation>
        <location evidence="1">Membrane</location>
        <topology evidence="1">Single-pass membrane protein</topology>
    </subcellularLocation>
</comment>
<evidence type="ECO:0000313" key="15">
    <source>
        <dbReference type="Proteomes" id="UP001281410"/>
    </source>
</evidence>
<keyword evidence="15" id="KW-1185">Reference proteome</keyword>
<dbReference type="Proteomes" id="UP001281410">
    <property type="component" value="Unassembled WGS sequence"/>
</dbReference>
<dbReference type="SMART" id="SM00369">
    <property type="entry name" value="LRR_TYP"/>
    <property type="match status" value="6"/>
</dbReference>
<dbReference type="InterPro" id="IPR011009">
    <property type="entry name" value="Kinase-like_dom_sf"/>
</dbReference>
<evidence type="ECO:0000313" key="14">
    <source>
        <dbReference type="EMBL" id="KAK3231623.1"/>
    </source>
</evidence>
<evidence type="ECO:0000256" key="6">
    <source>
        <dbReference type="ARBA" id="ARBA00022741"/>
    </source>
</evidence>
<dbReference type="InterPro" id="IPR013210">
    <property type="entry name" value="LRR_N_plant-typ"/>
</dbReference>
<dbReference type="GO" id="GO:0016020">
    <property type="term" value="C:membrane"/>
    <property type="evidence" value="ECO:0007669"/>
    <property type="project" value="UniProtKB-SubCell"/>
</dbReference>
<dbReference type="FunFam" id="3.80.10.10:FF:000561">
    <property type="entry name" value="Probable LRR receptor-like serine/threonine-protein kinase At2g16250"/>
    <property type="match status" value="1"/>
</dbReference>
<dbReference type="AlphaFoldDB" id="A0AAE0EKA5"/>
<evidence type="ECO:0000256" key="7">
    <source>
        <dbReference type="ARBA" id="ARBA00022840"/>
    </source>
</evidence>
<dbReference type="SUPFAM" id="SSF52058">
    <property type="entry name" value="L domain-like"/>
    <property type="match status" value="1"/>
</dbReference>
<evidence type="ECO:0000256" key="8">
    <source>
        <dbReference type="ARBA" id="ARBA00022989"/>
    </source>
</evidence>
<evidence type="ECO:0000256" key="2">
    <source>
        <dbReference type="ARBA" id="ARBA00022614"/>
    </source>
</evidence>
<dbReference type="GO" id="GO:0005524">
    <property type="term" value="F:ATP binding"/>
    <property type="evidence" value="ECO:0007669"/>
    <property type="project" value="UniProtKB-KW"/>
</dbReference>
<evidence type="ECO:0000256" key="3">
    <source>
        <dbReference type="ARBA" id="ARBA00022692"/>
    </source>
</evidence>
<comment type="caution">
    <text evidence="14">The sequence shown here is derived from an EMBL/GenBank/DDBJ whole genome shotgun (WGS) entry which is preliminary data.</text>
</comment>
<keyword evidence="8 12" id="KW-1133">Transmembrane helix</keyword>
<sequence length="888" mass="97397">MTGMSLFDFTTTSSSSKEMEAKAKKLIVLVEVLFLFSLLIRCVTAQQQQQLRLSSAVERLALLDLRSSLGLRSRDWPIKADPCSLWKGVKCENGDVTGVTVSGLRRTRVGRFNPRFSVDSLANLTRLTSFNSSGFLLPGSIPDWFGSRLPALQVLDLRSCSVSGSIPGSLGNLRRLSSLYLSDNNLVGSVPATLGQLNRLSVLDLSRNSLTGPITSNFSLLVNLTRLDMSSNYLSEQIPTGLSSLSRIQFLNLANNNLTGSIPDELGNLDELVELNLSKNGLEGQLFDDFFSSLVQLQVIVLSENKLDGALPAAFLSMPNLRFLDLSGNNFTGVFPSLTSSGNATGAVFNLSNNMLYGALNSSLGKFSSIDLSSNYFQGKVADYNGRNVTLDRNCLQALSNQRTSDDCRLFYTKRGLSFDDFGVSGPTKRSRKWIFILVGVLGGLGFIVILVVMLVLILRRCDKGVAKQRGCANVGPVPEGDSTPPPKDPSIVSCVGDSFTYEQLLNATGNFSATKLIKHGHSGDIFKGVLESGITVVVKKVSLHSIRKESYMTELELFSKISHARLVPLLGQCLEHETDKLLVYKYMVCGDLASSLHRVADLEDDSLQSLDWITRLKIAIGVAEGLSYLHHECNPPLVHRDVQASSILLDDKFEVRLGSLSNIRAQEGDSNQNVLTRLLRRQASESGHSGSCPAICAHDVYCFGKVLLELVTGKLGISKSDDAATREWLENTLPHISIYEKEMVSKIIDPSLIIDEDLLEEVWAMAIVARSCLNPKPSKRPPMKYILKALENPFKVVRDESFSSARLRTTSSRQSWSTAFFGSWRQNSSESATLPGHTNREFIGSLKQSGRVGSHGSGGIEHSSSNKRLSSEIFPEPVEIQDIERQY</sequence>
<dbReference type="Gene3D" id="3.80.10.10">
    <property type="entry name" value="Ribonuclease Inhibitor"/>
    <property type="match status" value="2"/>
</dbReference>
<dbReference type="PANTHER" id="PTHR48056:SF81">
    <property type="entry name" value="RECEPTOR PROTEIN-TYROSINE KINASE CEPR1"/>
    <property type="match status" value="1"/>
</dbReference>
<dbReference type="GO" id="GO:0004674">
    <property type="term" value="F:protein serine/threonine kinase activity"/>
    <property type="evidence" value="ECO:0007669"/>
    <property type="project" value="UniProtKB-EC"/>
</dbReference>
<feature type="domain" description="Protein kinase" evidence="13">
    <location>
        <begin position="512"/>
        <end position="796"/>
    </location>
</feature>
<organism evidence="14 15">
    <name type="scientific">Dipteronia sinensis</name>
    <dbReference type="NCBI Taxonomy" id="43782"/>
    <lineage>
        <taxon>Eukaryota</taxon>
        <taxon>Viridiplantae</taxon>
        <taxon>Streptophyta</taxon>
        <taxon>Embryophyta</taxon>
        <taxon>Tracheophyta</taxon>
        <taxon>Spermatophyta</taxon>
        <taxon>Magnoliopsida</taxon>
        <taxon>eudicotyledons</taxon>
        <taxon>Gunneridae</taxon>
        <taxon>Pentapetalae</taxon>
        <taxon>rosids</taxon>
        <taxon>malvids</taxon>
        <taxon>Sapindales</taxon>
        <taxon>Sapindaceae</taxon>
        <taxon>Hippocastanoideae</taxon>
        <taxon>Acereae</taxon>
        <taxon>Dipteronia</taxon>
    </lineage>
</organism>
<evidence type="ECO:0000256" key="4">
    <source>
        <dbReference type="ARBA" id="ARBA00022729"/>
    </source>
</evidence>
<dbReference type="Pfam" id="PF08263">
    <property type="entry name" value="LRRNT_2"/>
    <property type="match status" value="1"/>
</dbReference>
<evidence type="ECO:0000256" key="10">
    <source>
        <dbReference type="ARBA" id="ARBA00023180"/>
    </source>
</evidence>
<dbReference type="Pfam" id="PF23598">
    <property type="entry name" value="LRR_14"/>
    <property type="match status" value="1"/>
</dbReference>
<reference evidence="14" key="1">
    <citation type="journal article" date="2023" name="Plant J.">
        <title>Genome sequences and population genomics provide insights into the demographic history, inbreeding, and mutation load of two 'living fossil' tree species of Dipteronia.</title>
        <authorList>
            <person name="Feng Y."/>
            <person name="Comes H.P."/>
            <person name="Chen J."/>
            <person name="Zhu S."/>
            <person name="Lu R."/>
            <person name="Zhang X."/>
            <person name="Li P."/>
            <person name="Qiu J."/>
            <person name="Olsen K.M."/>
            <person name="Qiu Y."/>
        </authorList>
    </citation>
    <scope>NUCLEOTIDE SEQUENCE</scope>
    <source>
        <strain evidence="14">NBL</strain>
    </source>
</reference>
<dbReference type="InterPro" id="IPR050647">
    <property type="entry name" value="Plant_LRR-RLKs"/>
</dbReference>
<protein>
    <recommendedName>
        <fullName evidence="13">Protein kinase domain-containing protein</fullName>
    </recommendedName>
</protein>
<accession>A0AAE0EKA5</accession>
<evidence type="ECO:0000256" key="12">
    <source>
        <dbReference type="SAM" id="Phobius"/>
    </source>
</evidence>
<feature type="region of interest" description="Disordered" evidence="11">
    <location>
        <begin position="849"/>
        <end position="876"/>
    </location>
</feature>
<dbReference type="InterPro" id="IPR003591">
    <property type="entry name" value="Leu-rich_rpt_typical-subtyp"/>
</dbReference>
<feature type="transmembrane region" description="Helical" evidence="12">
    <location>
        <begin position="434"/>
        <end position="459"/>
    </location>
</feature>
<keyword evidence="4" id="KW-0732">Signal</keyword>
<keyword evidence="2" id="KW-0433">Leucine-rich repeat</keyword>
<keyword evidence="9 12" id="KW-0472">Membrane</keyword>
<dbReference type="InterPro" id="IPR000719">
    <property type="entry name" value="Prot_kinase_dom"/>
</dbReference>
<keyword evidence="7" id="KW-0067">ATP-binding</keyword>
<gene>
    <name evidence="14" type="ORF">Dsin_003504</name>
</gene>
<keyword evidence="3 12" id="KW-0812">Transmembrane</keyword>
<dbReference type="InterPro" id="IPR055414">
    <property type="entry name" value="LRR_R13L4/SHOC2-like"/>
</dbReference>
<dbReference type="InterPro" id="IPR032675">
    <property type="entry name" value="LRR_dom_sf"/>
</dbReference>
<keyword evidence="6" id="KW-0547">Nucleotide-binding</keyword>
<evidence type="ECO:0000256" key="11">
    <source>
        <dbReference type="SAM" id="MobiDB-lite"/>
    </source>
</evidence>
<dbReference type="FunFam" id="3.30.200.20:FF:000433">
    <property type="entry name" value="Predicted protein"/>
    <property type="match status" value="1"/>
</dbReference>
<dbReference type="SUPFAM" id="SSF56112">
    <property type="entry name" value="Protein kinase-like (PK-like)"/>
    <property type="match status" value="1"/>
</dbReference>
<keyword evidence="5" id="KW-0677">Repeat</keyword>
<evidence type="ECO:0000256" key="9">
    <source>
        <dbReference type="ARBA" id="ARBA00023136"/>
    </source>
</evidence>
<dbReference type="FunFam" id="1.10.510.10:FF:000448">
    <property type="entry name" value="Putative LRR receptor-like serine/threonine-protein kinase"/>
    <property type="match status" value="1"/>
</dbReference>
<dbReference type="Gene3D" id="1.10.510.10">
    <property type="entry name" value="Transferase(Phosphotransferase) domain 1"/>
    <property type="match status" value="1"/>
</dbReference>
<dbReference type="InterPro" id="IPR001245">
    <property type="entry name" value="Ser-Thr/Tyr_kinase_cat_dom"/>
</dbReference>
<evidence type="ECO:0000256" key="5">
    <source>
        <dbReference type="ARBA" id="ARBA00022737"/>
    </source>
</evidence>
<proteinExistence type="predicted"/>
<dbReference type="Gene3D" id="3.30.200.20">
    <property type="entry name" value="Phosphorylase Kinase, domain 1"/>
    <property type="match status" value="1"/>
</dbReference>
<dbReference type="Pfam" id="PF07714">
    <property type="entry name" value="PK_Tyr_Ser-Thr"/>
    <property type="match status" value="1"/>
</dbReference>
<dbReference type="PANTHER" id="PTHR48056">
    <property type="entry name" value="LRR RECEPTOR-LIKE SERINE/THREONINE-PROTEIN KINASE-RELATED"/>
    <property type="match status" value="1"/>
</dbReference>
<dbReference type="GO" id="GO:0033612">
    <property type="term" value="F:receptor serine/threonine kinase binding"/>
    <property type="evidence" value="ECO:0007669"/>
    <property type="project" value="TreeGrafter"/>
</dbReference>
<keyword evidence="10" id="KW-0325">Glycoprotein</keyword>
<dbReference type="EMBL" id="JANJYJ010000001">
    <property type="protein sequence ID" value="KAK3231623.1"/>
    <property type="molecule type" value="Genomic_DNA"/>
</dbReference>